<keyword evidence="3" id="KW-1185">Reference proteome</keyword>
<reference evidence="2 3" key="1">
    <citation type="submission" date="2020-01" db="EMBL/GenBank/DDBJ databases">
        <authorList>
            <person name="Kim M.K."/>
        </authorList>
    </citation>
    <scope>NUCLEOTIDE SEQUENCE [LARGE SCALE GENOMIC DNA]</scope>
    <source>
        <strain evidence="2 3">172606-1</strain>
    </source>
</reference>
<evidence type="ECO:0000259" key="1">
    <source>
        <dbReference type="Pfam" id="PF12680"/>
    </source>
</evidence>
<dbReference type="Proteomes" id="UP000480178">
    <property type="component" value="Chromosome"/>
</dbReference>
<proteinExistence type="predicted"/>
<dbReference type="Gene3D" id="3.10.450.50">
    <property type="match status" value="1"/>
</dbReference>
<evidence type="ECO:0000313" key="3">
    <source>
        <dbReference type="Proteomes" id="UP000480178"/>
    </source>
</evidence>
<accession>A0A6C0GXP8</accession>
<evidence type="ECO:0000313" key="2">
    <source>
        <dbReference type="EMBL" id="QHT72272.1"/>
    </source>
</evidence>
<name>A0A6C0GXP8_9BACT</name>
<organism evidence="2 3">
    <name type="scientific">Rhodocytophaga rosea</name>
    <dbReference type="NCBI Taxonomy" id="2704465"/>
    <lineage>
        <taxon>Bacteria</taxon>
        <taxon>Pseudomonadati</taxon>
        <taxon>Bacteroidota</taxon>
        <taxon>Cytophagia</taxon>
        <taxon>Cytophagales</taxon>
        <taxon>Rhodocytophagaceae</taxon>
        <taxon>Rhodocytophaga</taxon>
    </lineage>
</organism>
<dbReference type="EMBL" id="CP048222">
    <property type="protein sequence ID" value="QHT72272.1"/>
    <property type="molecule type" value="Genomic_DNA"/>
</dbReference>
<protein>
    <submittedName>
        <fullName evidence="2">Nuclear transport factor 2 family protein</fullName>
    </submittedName>
</protein>
<gene>
    <name evidence="2" type="ORF">GXP67_35760</name>
</gene>
<dbReference type="Pfam" id="PF12680">
    <property type="entry name" value="SnoaL_2"/>
    <property type="match status" value="1"/>
</dbReference>
<dbReference type="InterPro" id="IPR032710">
    <property type="entry name" value="NTF2-like_dom_sf"/>
</dbReference>
<sequence length="115" mass="13062">MEEARIFAEKWISSWNTHNLDDILSHYAEDIEVTTPMIRIATGGEQSTLTGKQAVANYWATALKKLPDLKFELVEVTTGVHSVALYYKSVMGKMAIEVMFFNQEGKVNKMMAHYT</sequence>
<dbReference type="InterPro" id="IPR037401">
    <property type="entry name" value="SnoaL-like"/>
</dbReference>
<dbReference type="KEGG" id="rhoz:GXP67_35760"/>
<dbReference type="AlphaFoldDB" id="A0A6C0GXP8"/>
<dbReference type="SUPFAM" id="SSF54427">
    <property type="entry name" value="NTF2-like"/>
    <property type="match status" value="1"/>
</dbReference>
<feature type="domain" description="SnoaL-like" evidence="1">
    <location>
        <begin position="9"/>
        <end position="87"/>
    </location>
</feature>